<dbReference type="InParanoid" id="A0A024GCI4"/>
<comment type="caution">
    <text evidence="1">The sequence shown here is derived from an EMBL/GenBank/DDBJ whole genome shotgun (WGS) entry which is preliminary data.</text>
</comment>
<dbReference type="OrthoDB" id="427998at2759"/>
<accession>A0A024GCI4</accession>
<name>A0A024GCI4_9STRA</name>
<gene>
    <name evidence="1" type="ORF">BN9_053780</name>
</gene>
<dbReference type="PANTHER" id="PTHR33946">
    <property type="match status" value="1"/>
</dbReference>
<evidence type="ECO:0000313" key="1">
    <source>
        <dbReference type="EMBL" id="CCI44569.1"/>
    </source>
</evidence>
<protein>
    <submittedName>
        <fullName evidence="1">Uncharacterized protein</fullName>
    </submittedName>
</protein>
<dbReference type="Proteomes" id="UP000053237">
    <property type="component" value="Unassembled WGS sequence"/>
</dbReference>
<evidence type="ECO:0000313" key="2">
    <source>
        <dbReference type="Proteomes" id="UP000053237"/>
    </source>
</evidence>
<organism evidence="1 2">
    <name type="scientific">Albugo candida</name>
    <dbReference type="NCBI Taxonomy" id="65357"/>
    <lineage>
        <taxon>Eukaryota</taxon>
        <taxon>Sar</taxon>
        <taxon>Stramenopiles</taxon>
        <taxon>Oomycota</taxon>
        <taxon>Peronosporomycetes</taxon>
        <taxon>Albuginales</taxon>
        <taxon>Albuginaceae</taxon>
        <taxon>Albugo</taxon>
    </lineage>
</organism>
<dbReference type="AlphaFoldDB" id="A0A024GCI4"/>
<proteinExistence type="predicted"/>
<keyword evidence="2" id="KW-1185">Reference proteome</keyword>
<dbReference type="PANTHER" id="PTHR33946:SF4">
    <property type="entry name" value="COAGULATION FACTOR XI"/>
    <property type="match status" value="1"/>
</dbReference>
<dbReference type="EMBL" id="CAIX01000073">
    <property type="protein sequence ID" value="CCI44569.1"/>
    <property type="molecule type" value="Genomic_DNA"/>
</dbReference>
<reference evidence="1 2" key="1">
    <citation type="submission" date="2012-05" db="EMBL/GenBank/DDBJ databases">
        <title>Recombination and specialization in a pathogen metapopulation.</title>
        <authorList>
            <person name="Gardiner A."/>
            <person name="Kemen E."/>
            <person name="Schultz-Larsen T."/>
            <person name="MacLean D."/>
            <person name="Van Oosterhout C."/>
            <person name="Jones J.D.G."/>
        </authorList>
    </citation>
    <scope>NUCLEOTIDE SEQUENCE [LARGE SCALE GENOMIC DNA]</scope>
    <source>
        <strain evidence="1 2">Ac Nc2</strain>
    </source>
</reference>
<dbReference type="STRING" id="65357.A0A024GCI4"/>
<sequence>MASSAQINTKRMLKSVSMVLICCLDCVPGQILNTMISSTSSLYSGTLSEKLPNSSIKSSALDINGYFPDPLDGNVVKPTGDAYQMKKVRFIHSRVENEHPVLMNDRFVSSTRLNVNDVAKAYQAGLDTVNTFSIEGALRFVQAECINSHQRPPSKRCERKYGAKNLVFYSIEMVQTNETISQFAESWKVNEYGPLVPMKDGQCEPLDDSGKLPVECYQFSGENGQPNLGPFVGANTITDTRAPYPGAFMFSFPNSCSTKSNQNGKTEDCRKASRPGLCELGVAPNGVDCTFAYSILGWVPIDDVVGITSILNERTGKPYTTFSDWCNASESHVEFAADNKTGTFEQGLSFWRNATSEAANAKRVQKVIETYTEIYRSKSSQQIPSNVIAHFRPLPTLDELTARNPPCYYNVKQCGSGNGCKRNGYVQICQPCKSEEKCDTGNFTFPILAKAKAALSEEETITPALRSFDASQYPTDVLSVPTTRSKRNGATDLSPIWMLAFGLTFGLVLVG</sequence>